<dbReference type="EMBL" id="ANMI01000140">
    <property type="protein sequence ID" value="EPC28100.1"/>
    <property type="molecule type" value="Genomic_DNA"/>
</dbReference>
<accession>A0A8E0I915</accession>
<organism evidence="1 2">
    <name type="scientific">Lacticaseibacillus paracasei subsp. paracasei Lpp22</name>
    <dbReference type="NCBI Taxonomy" id="1256221"/>
    <lineage>
        <taxon>Bacteria</taxon>
        <taxon>Bacillati</taxon>
        <taxon>Bacillota</taxon>
        <taxon>Bacilli</taxon>
        <taxon>Lactobacillales</taxon>
        <taxon>Lactobacillaceae</taxon>
        <taxon>Lacticaseibacillus</taxon>
    </lineage>
</organism>
<comment type="caution">
    <text evidence="1">The sequence shown here is derived from an EMBL/GenBank/DDBJ whole genome shotgun (WGS) entry which is preliminary data.</text>
</comment>
<reference evidence="1 2" key="1">
    <citation type="journal article" date="2013" name="PLoS ONE">
        <title>Lactobacillus paracasei comparative genomics: towards species pan-genome definition and exploitation of diversity.</title>
        <authorList>
            <person name="Smokvina T."/>
            <person name="Wels M."/>
            <person name="Polka J."/>
            <person name="Chervaux C."/>
            <person name="Brisse S."/>
            <person name="Boekhorst J."/>
            <person name="van Hylckama Vlieg J.E."/>
            <person name="Siezen R.J."/>
        </authorList>
    </citation>
    <scope>NUCLEOTIDE SEQUENCE [LARGE SCALE GENOMIC DNA]</scope>
    <source>
        <strain evidence="1 2">Lpp22</strain>
    </source>
</reference>
<evidence type="ECO:0000313" key="1">
    <source>
        <dbReference type="EMBL" id="EPC28100.1"/>
    </source>
</evidence>
<evidence type="ECO:0000313" key="2">
    <source>
        <dbReference type="Proteomes" id="UP000014257"/>
    </source>
</evidence>
<gene>
    <name evidence="1" type="ORF">Lpp22_1796</name>
</gene>
<dbReference type="Proteomes" id="UP000014257">
    <property type="component" value="Unassembled WGS sequence"/>
</dbReference>
<sequence>MQTTQRLGLSLMLLGDFETGFWARSAVTALATRRQPHLAGDCGVWHDTESFAQ</sequence>
<name>A0A8E0I915_LACPA</name>
<proteinExistence type="predicted"/>
<protein>
    <submittedName>
        <fullName evidence="1">Uncharacterized protein</fullName>
    </submittedName>
</protein>
<dbReference type="AlphaFoldDB" id="A0A8E0I915"/>